<evidence type="ECO:0000313" key="2">
    <source>
        <dbReference type="Proteomes" id="UP000886998"/>
    </source>
</evidence>
<dbReference type="EMBL" id="BMAV01022906">
    <property type="protein sequence ID" value="GFY78280.1"/>
    <property type="molecule type" value="Genomic_DNA"/>
</dbReference>
<gene>
    <name evidence="1" type="ORF">TNIN_416541</name>
</gene>
<proteinExistence type="predicted"/>
<dbReference type="Proteomes" id="UP000886998">
    <property type="component" value="Unassembled WGS sequence"/>
</dbReference>
<keyword evidence="2" id="KW-1185">Reference proteome</keyword>
<dbReference type="AlphaFoldDB" id="A0A8X6YS88"/>
<reference evidence="1" key="1">
    <citation type="submission" date="2020-08" db="EMBL/GenBank/DDBJ databases">
        <title>Multicomponent nature underlies the extraordinary mechanical properties of spider dragline silk.</title>
        <authorList>
            <person name="Kono N."/>
            <person name="Nakamura H."/>
            <person name="Mori M."/>
            <person name="Yoshida Y."/>
            <person name="Ohtoshi R."/>
            <person name="Malay A.D."/>
            <person name="Moran D.A.P."/>
            <person name="Tomita M."/>
            <person name="Numata K."/>
            <person name="Arakawa K."/>
        </authorList>
    </citation>
    <scope>NUCLEOTIDE SEQUENCE</scope>
</reference>
<protein>
    <submittedName>
        <fullName evidence="1">Uncharacterized protein</fullName>
    </submittedName>
</protein>
<sequence>MAVFSQFDGEWQWQGDGDKPWLNGLGDQVGCQQLLVSESTACHDLRGEDGSSYQHDGDCQAQEFAADHDDLK</sequence>
<organism evidence="1 2">
    <name type="scientific">Trichonephila inaurata madagascariensis</name>
    <dbReference type="NCBI Taxonomy" id="2747483"/>
    <lineage>
        <taxon>Eukaryota</taxon>
        <taxon>Metazoa</taxon>
        <taxon>Ecdysozoa</taxon>
        <taxon>Arthropoda</taxon>
        <taxon>Chelicerata</taxon>
        <taxon>Arachnida</taxon>
        <taxon>Araneae</taxon>
        <taxon>Araneomorphae</taxon>
        <taxon>Entelegynae</taxon>
        <taxon>Araneoidea</taxon>
        <taxon>Nephilidae</taxon>
        <taxon>Trichonephila</taxon>
        <taxon>Trichonephila inaurata</taxon>
    </lineage>
</organism>
<name>A0A8X6YS88_9ARAC</name>
<comment type="caution">
    <text evidence="1">The sequence shown here is derived from an EMBL/GenBank/DDBJ whole genome shotgun (WGS) entry which is preliminary data.</text>
</comment>
<accession>A0A8X6YS88</accession>
<evidence type="ECO:0000313" key="1">
    <source>
        <dbReference type="EMBL" id="GFY78280.1"/>
    </source>
</evidence>